<accession>A0A3D9L6M3</accession>
<dbReference type="InterPro" id="IPR013783">
    <property type="entry name" value="Ig-like_fold"/>
</dbReference>
<reference evidence="2 3" key="1">
    <citation type="submission" date="2018-07" db="EMBL/GenBank/DDBJ databases">
        <title>Genomic Encyclopedia of Type Strains, Phase IV (KMG-IV): sequencing the most valuable type-strain genomes for metagenomic binning, comparative biology and taxonomic classification.</title>
        <authorList>
            <person name="Goeker M."/>
        </authorList>
    </citation>
    <scope>NUCLEOTIDE SEQUENCE [LARGE SCALE GENOMIC DNA]</scope>
    <source>
        <strain evidence="2 3">DSM 4134</strain>
    </source>
</reference>
<dbReference type="EMBL" id="QREG01000002">
    <property type="protein sequence ID" value="REE01999.1"/>
    <property type="molecule type" value="Genomic_DNA"/>
</dbReference>
<dbReference type="CDD" id="cd00102">
    <property type="entry name" value="IPT"/>
    <property type="match status" value="1"/>
</dbReference>
<dbReference type="InterPro" id="IPR002909">
    <property type="entry name" value="IPT_dom"/>
</dbReference>
<dbReference type="SMART" id="SM00429">
    <property type="entry name" value="IPT"/>
    <property type="match status" value="2"/>
</dbReference>
<dbReference type="InterPro" id="IPR014756">
    <property type="entry name" value="Ig_E-set"/>
</dbReference>
<comment type="caution">
    <text evidence="2">The sequence shown here is derived from an EMBL/GenBank/DDBJ whole genome shotgun (WGS) entry which is preliminary data.</text>
</comment>
<feature type="domain" description="IPT/TIG" evidence="1">
    <location>
        <begin position="116"/>
        <end position="204"/>
    </location>
</feature>
<dbReference type="Proteomes" id="UP000256779">
    <property type="component" value="Unassembled WGS sequence"/>
</dbReference>
<organism evidence="2 3">
    <name type="scientific">Marinoscillum furvescens DSM 4134</name>
    <dbReference type="NCBI Taxonomy" id="1122208"/>
    <lineage>
        <taxon>Bacteria</taxon>
        <taxon>Pseudomonadati</taxon>
        <taxon>Bacteroidota</taxon>
        <taxon>Cytophagia</taxon>
        <taxon>Cytophagales</taxon>
        <taxon>Reichenbachiellaceae</taxon>
        <taxon>Marinoscillum</taxon>
    </lineage>
</organism>
<evidence type="ECO:0000313" key="2">
    <source>
        <dbReference type="EMBL" id="REE01999.1"/>
    </source>
</evidence>
<dbReference type="SUPFAM" id="SSF81296">
    <property type="entry name" value="E set domains"/>
    <property type="match status" value="2"/>
</dbReference>
<proteinExistence type="predicted"/>
<dbReference type="Gene3D" id="2.60.40.10">
    <property type="entry name" value="Immunoglobulins"/>
    <property type="match status" value="2"/>
</dbReference>
<dbReference type="CDD" id="cd00603">
    <property type="entry name" value="IPT_PCSR"/>
    <property type="match status" value="1"/>
</dbReference>
<protein>
    <submittedName>
        <fullName evidence="2">Uncharacterized protein DUF4979</fullName>
    </submittedName>
</protein>
<feature type="domain" description="IPT/TIG" evidence="1">
    <location>
        <begin position="31"/>
        <end position="114"/>
    </location>
</feature>
<evidence type="ECO:0000259" key="1">
    <source>
        <dbReference type="SMART" id="SM00429"/>
    </source>
</evidence>
<dbReference type="AlphaFoldDB" id="A0A3D9L6M3"/>
<gene>
    <name evidence="2" type="ORF">C7460_10217</name>
</gene>
<sequence>MVTGIFMVLVAGIYVGCGFEPEMPKVREYPEIAIADFSPKSGKPNTLVTITGSNFGDFDKAATVTFGGVEATGIESIADEEIQVRVPQGAVSGEVKVKVWTHEKSFGEDAFTVLPSAAIDSISPESGAPGGTMTIYGQNFGTVKEDVSVEFTGIDAPVSATVLTVADTKIEVEIPVGGITGAITLNVEPETIAGPTFTYPFVGVDEGFSSDDGNWKPQQGGTATVADGRLTVAFADGTKSSTLQSESYVAIAASSFPYLAIRMTRLGDFDLSLVSEFGVFGGDVNQYTGILHGNVFYWDLTTAGFVDDSGNTTTMSMDDPTFFESLGFKIENRSNETEYSVDYIISAETMELLEEHVENNLDAGEHYYEFDLETTDPLLLDWTDHQSDGEVQEDGKVIITKPAGTNRAGFYHMFRYTSPGTNGAQPGDPGYREPWVYSPEYPIYAIRLVDKPESGVFRRYFRDVKGENGGHQIRDTGEETANYLDDGKILYWDCSSPAHGEYADPADFNEDGLIVWDSFGFQWNTLPQEDIDREIVWGADWVRTFKTVEDLKAFAENH</sequence>
<dbReference type="Pfam" id="PF01833">
    <property type="entry name" value="TIG"/>
    <property type="match status" value="2"/>
</dbReference>
<evidence type="ECO:0000313" key="3">
    <source>
        <dbReference type="Proteomes" id="UP000256779"/>
    </source>
</evidence>
<name>A0A3D9L6M3_MARFU</name>
<keyword evidence="3" id="KW-1185">Reference proteome</keyword>